<feature type="region of interest" description="Disordered" evidence="3">
    <location>
        <begin position="53"/>
        <end position="72"/>
    </location>
</feature>
<gene>
    <name evidence="7" type="ORF">MON41_03250</name>
</gene>
<evidence type="ECO:0000259" key="6">
    <source>
        <dbReference type="Pfam" id="PF22725"/>
    </source>
</evidence>
<dbReference type="PRINTS" id="PR01775">
    <property type="entry name" value="GLFROXRDTASE"/>
</dbReference>
<dbReference type="InterPro" id="IPR055170">
    <property type="entry name" value="GFO_IDH_MocA-like_dom"/>
</dbReference>
<dbReference type="Gene3D" id="3.30.360.10">
    <property type="entry name" value="Dihydrodipicolinate Reductase, domain 2"/>
    <property type="match status" value="1"/>
</dbReference>
<accession>A0ABS9W0F4</accession>
<dbReference type="InterPro" id="IPR008354">
    <property type="entry name" value="Glc-Fru_OxRdtase_bac"/>
</dbReference>
<dbReference type="InterPro" id="IPR000683">
    <property type="entry name" value="Gfo/Idh/MocA-like_OxRdtase_N"/>
</dbReference>
<dbReference type="Gene3D" id="3.40.50.720">
    <property type="entry name" value="NAD(P)-binding Rossmann-like Domain"/>
    <property type="match status" value="1"/>
</dbReference>
<comment type="similarity">
    <text evidence="1">Belongs to the Gfo/Idh/MocA family.</text>
</comment>
<evidence type="ECO:0000313" key="8">
    <source>
        <dbReference type="Proteomes" id="UP001201985"/>
    </source>
</evidence>
<dbReference type="InterPro" id="IPR050984">
    <property type="entry name" value="Gfo/Idh/MocA_domain"/>
</dbReference>
<feature type="compositionally biased region" description="Pro residues" evidence="3">
    <location>
        <begin position="61"/>
        <end position="70"/>
    </location>
</feature>
<feature type="domain" description="Gfo/Idh/MocA-like oxidoreductase N-terminal" evidence="5">
    <location>
        <begin position="76"/>
        <end position="199"/>
    </location>
</feature>
<protein>
    <submittedName>
        <fullName evidence="7">Gfo/Idh/MocA family oxidoreductase</fullName>
    </submittedName>
</protein>
<keyword evidence="2" id="KW-0560">Oxidoreductase</keyword>
<evidence type="ECO:0000256" key="2">
    <source>
        <dbReference type="ARBA" id="ARBA00023002"/>
    </source>
</evidence>
<dbReference type="Proteomes" id="UP001201985">
    <property type="component" value="Unassembled WGS sequence"/>
</dbReference>
<reference evidence="7 8" key="1">
    <citation type="submission" date="2022-03" db="EMBL/GenBank/DDBJ databases">
        <title>Complete genome analysis of Roseomonas KG 17.1 : a prolific producer of plant growth promoters.</title>
        <authorList>
            <person name="Saadouli I."/>
            <person name="Najjari A."/>
            <person name="Mosbah A."/>
            <person name="Ouzari H.I."/>
        </authorList>
    </citation>
    <scope>NUCLEOTIDE SEQUENCE [LARGE SCALE GENOMIC DNA]</scope>
    <source>
        <strain evidence="7 8">KG17-1</strain>
    </source>
</reference>
<evidence type="ECO:0000259" key="5">
    <source>
        <dbReference type="Pfam" id="PF01408"/>
    </source>
</evidence>
<dbReference type="RefSeq" id="WP_120008198.1">
    <property type="nucleotide sequence ID" value="NZ_JALBUU010000004.1"/>
</dbReference>
<dbReference type="InterPro" id="IPR036291">
    <property type="entry name" value="NAD(P)-bd_dom_sf"/>
</dbReference>
<evidence type="ECO:0000256" key="4">
    <source>
        <dbReference type="SAM" id="SignalP"/>
    </source>
</evidence>
<dbReference type="Pfam" id="PF01408">
    <property type="entry name" value="GFO_IDH_MocA"/>
    <property type="match status" value="1"/>
</dbReference>
<feature type="region of interest" description="Disordered" evidence="3">
    <location>
        <begin position="406"/>
        <end position="428"/>
    </location>
</feature>
<feature type="signal peptide" evidence="4">
    <location>
        <begin position="1"/>
        <end position="30"/>
    </location>
</feature>
<organism evidence="7 8">
    <name type="scientific">Teichococcus vastitatis</name>
    <dbReference type="NCBI Taxonomy" id="2307076"/>
    <lineage>
        <taxon>Bacteria</taxon>
        <taxon>Pseudomonadati</taxon>
        <taxon>Pseudomonadota</taxon>
        <taxon>Alphaproteobacteria</taxon>
        <taxon>Acetobacterales</taxon>
        <taxon>Roseomonadaceae</taxon>
        <taxon>Roseomonas</taxon>
    </lineage>
</organism>
<comment type="caution">
    <text evidence="7">The sequence shown here is derived from an EMBL/GenBank/DDBJ whole genome shotgun (WGS) entry which is preliminary data.</text>
</comment>
<dbReference type="PANTHER" id="PTHR22604">
    <property type="entry name" value="OXIDOREDUCTASES"/>
    <property type="match status" value="1"/>
</dbReference>
<evidence type="ECO:0000256" key="1">
    <source>
        <dbReference type="ARBA" id="ARBA00010928"/>
    </source>
</evidence>
<dbReference type="Pfam" id="PF22725">
    <property type="entry name" value="GFO_IDH_MocA_C3"/>
    <property type="match status" value="1"/>
</dbReference>
<feature type="chain" id="PRO_5045641059" evidence="4">
    <location>
        <begin position="31"/>
        <end position="428"/>
    </location>
</feature>
<proteinExistence type="inferred from homology"/>
<evidence type="ECO:0000313" key="7">
    <source>
        <dbReference type="EMBL" id="MCI0752781.1"/>
    </source>
</evidence>
<keyword evidence="8" id="KW-1185">Reference proteome</keyword>
<name>A0ABS9W0F4_9PROT</name>
<keyword evidence="4" id="KW-0732">Signal</keyword>
<dbReference type="EMBL" id="JALBUU010000004">
    <property type="protein sequence ID" value="MCI0752781.1"/>
    <property type="molecule type" value="Genomic_DNA"/>
</dbReference>
<dbReference type="PANTHER" id="PTHR22604:SF105">
    <property type="entry name" value="TRANS-1,2-DIHYDROBENZENE-1,2-DIOL DEHYDROGENASE"/>
    <property type="match status" value="1"/>
</dbReference>
<dbReference type="SUPFAM" id="SSF55347">
    <property type="entry name" value="Glyceraldehyde-3-phosphate dehydrogenase-like, C-terminal domain"/>
    <property type="match status" value="1"/>
</dbReference>
<sequence>MFLVSRRLLLGSGSIGVSLMGGALSQPATAAGPLPPVPADIGQVENGRVTFPNWRGEADRPSPPPPAPLPPEKRVGFALVGLGRLSLEQLLPAFAECRQARPVALVSGTPDKARIVAEQHGIRPDALYDYGSFDRIRDNPEVQVVYIVLPNGLHHEFTLRAARSGKHVLCEKPMANTAAEAAEMVQACAAAKVKLMVAYRCQYEPYNRQATDLLRSGELGRPRFIEAVNTQVQGEIDQWRFKKALAGGGALPDIGLYCLNSARFYSGEEPVEVFARIDNPKNDPRYREVEESMAFMLRFPSGLIANCACSYGAHESKDLRVRLEKGWIDVENAFAYEGQSMRVARRAGRAEGIEELRLSQKNQFAAEIDHMAECVLTGHTPRTPGEEGLQDHRIMEALYRSAETGQPVALPAADTLDATRGPGLKGDG</sequence>
<feature type="domain" description="GFO/IDH/MocA-like oxidoreductase" evidence="6">
    <location>
        <begin position="208"/>
        <end position="328"/>
    </location>
</feature>
<evidence type="ECO:0000256" key="3">
    <source>
        <dbReference type="SAM" id="MobiDB-lite"/>
    </source>
</evidence>
<dbReference type="SUPFAM" id="SSF51735">
    <property type="entry name" value="NAD(P)-binding Rossmann-fold domains"/>
    <property type="match status" value="1"/>
</dbReference>